<evidence type="ECO:0000256" key="4">
    <source>
        <dbReference type="ARBA" id="ARBA00022728"/>
    </source>
</evidence>
<keyword evidence="4" id="KW-0747">Spliceosome</keyword>
<dbReference type="GO" id="GO:0071013">
    <property type="term" value="C:catalytic step 2 spliceosome"/>
    <property type="evidence" value="ECO:0007669"/>
    <property type="project" value="TreeGrafter"/>
</dbReference>
<comment type="caution">
    <text evidence="9">The sequence shown here is derived from an EMBL/GenBank/DDBJ whole genome shotgun (WGS) entry which is preliminary data.</text>
</comment>
<dbReference type="EMBL" id="PDCK01000040">
    <property type="protein sequence ID" value="PRQ50518.1"/>
    <property type="molecule type" value="Genomic_DNA"/>
</dbReference>
<comment type="subcellular location">
    <subcellularLocation>
        <location evidence="1">Nucleus</location>
    </subcellularLocation>
</comment>
<dbReference type="InterPro" id="IPR013260">
    <property type="entry name" value="mRNA_splic_SYF2"/>
</dbReference>
<protein>
    <submittedName>
        <fullName evidence="9">Putative mRNA splicing factor SYF2</fullName>
    </submittedName>
</protein>
<dbReference type="GO" id="GO:0006397">
    <property type="term" value="P:mRNA processing"/>
    <property type="evidence" value="ECO:0007669"/>
    <property type="project" value="UniProtKB-KW"/>
</dbReference>
<feature type="region of interest" description="Disordered" evidence="7">
    <location>
        <begin position="36"/>
        <end position="90"/>
    </location>
</feature>
<proteinExistence type="inferred from homology"/>
<dbReference type="GO" id="GO:0008380">
    <property type="term" value="P:RNA splicing"/>
    <property type="evidence" value="ECO:0007669"/>
    <property type="project" value="UniProtKB-KW"/>
</dbReference>
<evidence type="ECO:0000313" key="10">
    <source>
        <dbReference type="Proteomes" id="UP000238479"/>
    </source>
</evidence>
<gene>
    <name evidence="9" type="ORF">RchiOBHm_Chr2g0134101</name>
</gene>
<keyword evidence="8" id="KW-0472">Membrane</keyword>
<sequence length="199" mass="22739">MSDEGRVHPDCRNASNPYHECSEFCFKVIAETKARMDQNQSESVQVSSGSGKSKLEAAQQEEDLDRPSETDEHAGDGDEPHVDEEENMEGDFTKFTGRKKKLWELRMIEDGKEKRIGKLLDANGLDMKSVYMLDTQEMAVSKYKKWEKDPAPYGWDGMLQYFCSLIIVSFIVLVLVQSSLFMIDNDGTHMIFMFHCSIT</sequence>
<keyword evidence="5" id="KW-0508">mRNA splicing</keyword>
<dbReference type="GO" id="GO:0000974">
    <property type="term" value="C:Prp19 complex"/>
    <property type="evidence" value="ECO:0007669"/>
    <property type="project" value="TreeGrafter"/>
</dbReference>
<evidence type="ECO:0000256" key="6">
    <source>
        <dbReference type="ARBA" id="ARBA00023242"/>
    </source>
</evidence>
<name>A0A2P6RVS2_ROSCH</name>
<dbReference type="PANTHER" id="PTHR13264:SF5">
    <property type="entry name" value="PRE-MRNA-SPLICING FACTOR SYF2"/>
    <property type="match status" value="1"/>
</dbReference>
<dbReference type="PANTHER" id="PTHR13264">
    <property type="entry name" value="GCIP-INTERACTING PROTEIN P29"/>
    <property type="match status" value="1"/>
</dbReference>
<keyword evidence="6" id="KW-0539">Nucleus</keyword>
<organism evidence="9 10">
    <name type="scientific">Rosa chinensis</name>
    <name type="common">China rose</name>
    <dbReference type="NCBI Taxonomy" id="74649"/>
    <lineage>
        <taxon>Eukaryota</taxon>
        <taxon>Viridiplantae</taxon>
        <taxon>Streptophyta</taxon>
        <taxon>Embryophyta</taxon>
        <taxon>Tracheophyta</taxon>
        <taxon>Spermatophyta</taxon>
        <taxon>Magnoliopsida</taxon>
        <taxon>eudicotyledons</taxon>
        <taxon>Gunneridae</taxon>
        <taxon>Pentapetalae</taxon>
        <taxon>rosids</taxon>
        <taxon>fabids</taxon>
        <taxon>Rosales</taxon>
        <taxon>Rosaceae</taxon>
        <taxon>Rosoideae</taxon>
        <taxon>Rosoideae incertae sedis</taxon>
        <taxon>Rosa</taxon>
    </lineage>
</organism>
<evidence type="ECO:0000313" key="9">
    <source>
        <dbReference type="EMBL" id="PRQ50518.1"/>
    </source>
</evidence>
<reference evidence="9 10" key="1">
    <citation type="journal article" date="2018" name="Nat. Genet.">
        <title>The Rosa genome provides new insights in the design of modern roses.</title>
        <authorList>
            <person name="Bendahmane M."/>
        </authorList>
    </citation>
    <scope>NUCLEOTIDE SEQUENCE [LARGE SCALE GENOMIC DNA]</scope>
    <source>
        <strain evidence="10">cv. Old Blush</strain>
    </source>
</reference>
<keyword evidence="8" id="KW-1133">Transmembrane helix</keyword>
<evidence type="ECO:0000256" key="3">
    <source>
        <dbReference type="ARBA" id="ARBA00022664"/>
    </source>
</evidence>
<evidence type="ECO:0000256" key="7">
    <source>
        <dbReference type="SAM" id="MobiDB-lite"/>
    </source>
</evidence>
<evidence type="ECO:0000256" key="8">
    <source>
        <dbReference type="SAM" id="Phobius"/>
    </source>
</evidence>
<keyword evidence="8" id="KW-0812">Transmembrane</keyword>
<feature type="compositionally biased region" description="Basic and acidic residues" evidence="7">
    <location>
        <begin position="65"/>
        <end position="80"/>
    </location>
</feature>
<keyword evidence="10" id="KW-1185">Reference proteome</keyword>
<accession>A0A2P6RVS2</accession>
<dbReference type="Proteomes" id="UP000238479">
    <property type="component" value="Chromosome 2"/>
</dbReference>
<evidence type="ECO:0000256" key="2">
    <source>
        <dbReference type="ARBA" id="ARBA00010028"/>
    </source>
</evidence>
<dbReference type="Gramene" id="PRQ50518">
    <property type="protein sequence ID" value="PRQ50518"/>
    <property type="gene ID" value="RchiOBHm_Chr2g0134101"/>
</dbReference>
<feature type="compositionally biased region" description="Low complexity" evidence="7">
    <location>
        <begin position="40"/>
        <end position="52"/>
    </location>
</feature>
<dbReference type="STRING" id="74649.A0A2P6RVS2"/>
<dbReference type="GO" id="GO:0071014">
    <property type="term" value="C:post-mRNA release spliceosomal complex"/>
    <property type="evidence" value="ECO:0007669"/>
    <property type="project" value="TreeGrafter"/>
</dbReference>
<dbReference type="AlphaFoldDB" id="A0A2P6RVS2"/>
<comment type="similarity">
    <text evidence="2">Belongs to the SYF2 family.</text>
</comment>
<feature type="transmembrane region" description="Helical" evidence="8">
    <location>
        <begin position="158"/>
        <end position="183"/>
    </location>
</feature>
<keyword evidence="3" id="KW-0507">mRNA processing</keyword>
<evidence type="ECO:0000256" key="1">
    <source>
        <dbReference type="ARBA" id="ARBA00004123"/>
    </source>
</evidence>
<evidence type="ECO:0000256" key="5">
    <source>
        <dbReference type="ARBA" id="ARBA00023187"/>
    </source>
</evidence>